<accession>A0A0L0HF70</accession>
<feature type="region of interest" description="Disordered" evidence="3">
    <location>
        <begin position="125"/>
        <end position="159"/>
    </location>
</feature>
<comment type="subcellular location">
    <subcellularLocation>
        <location evidence="1">Nucleus</location>
    </subcellularLocation>
</comment>
<feature type="region of interest" description="Disordered" evidence="3">
    <location>
        <begin position="1"/>
        <end position="108"/>
    </location>
</feature>
<dbReference type="AlphaFoldDB" id="A0A0L0HF70"/>
<reference evidence="5 6" key="1">
    <citation type="submission" date="2009-08" db="EMBL/GenBank/DDBJ databases">
        <title>The Genome Sequence of Spizellomyces punctatus strain DAOM BR117.</title>
        <authorList>
            <consortium name="The Broad Institute Genome Sequencing Platform"/>
            <person name="Russ C."/>
            <person name="Cuomo C."/>
            <person name="Shea T."/>
            <person name="Young S.K."/>
            <person name="Zeng Q."/>
            <person name="Koehrsen M."/>
            <person name="Haas B."/>
            <person name="Borodovsky M."/>
            <person name="Guigo R."/>
            <person name="Alvarado L."/>
            <person name="Berlin A."/>
            <person name="Bochicchio J."/>
            <person name="Borenstein D."/>
            <person name="Chapman S."/>
            <person name="Chen Z."/>
            <person name="Engels R."/>
            <person name="Freedman E."/>
            <person name="Gellesch M."/>
            <person name="Goldberg J."/>
            <person name="Griggs A."/>
            <person name="Gujja S."/>
            <person name="Heiman D."/>
            <person name="Hepburn T."/>
            <person name="Howarth C."/>
            <person name="Jen D."/>
            <person name="Larson L."/>
            <person name="Lewis B."/>
            <person name="Mehta T."/>
            <person name="Park D."/>
            <person name="Pearson M."/>
            <person name="Roberts A."/>
            <person name="Saif S."/>
            <person name="Shenoy N."/>
            <person name="Sisk P."/>
            <person name="Stolte C."/>
            <person name="Sykes S."/>
            <person name="Thomson T."/>
            <person name="Walk T."/>
            <person name="White J."/>
            <person name="Yandava C."/>
            <person name="Burger G."/>
            <person name="Gray M.W."/>
            <person name="Holland P.W.H."/>
            <person name="King N."/>
            <person name="Lang F.B.F."/>
            <person name="Roger A.J."/>
            <person name="Ruiz-Trillo I."/>
            <person name="Lander E."/>
            <person name="Nusbaum C."/>
        </authorList>
    </citation>
    <scope>NUCLEOTIDE SEQUENCE [LARGE SCALE GENOMIC DNA]</scope>
    <source>
        <strain evidence="5 6">DAOM BR117</strain>
    </source>
</reference>
<feature type="compositionally biased region" description="Basic and acidic residues" evidence="3">
    <location>
        <begin position="30"/>
        <end position="40"/>
    </location>
</feature>
<evidence type="ECO:0000313" key="5">
    <source>
        <dbReference type="EMBL" id="KNC99686.1"/>
    </source>
</evidence>
<evidence type="ECO:0000313" key="6">
    <source>
        <dbReference type="Proteomes" id="UP000053201"/>
    </source>
</evidence>
<keyword evidence="2" id="KW-0539">Nucleus</keyword>
<feature type="compositionally biased region" description="Low complexity" evidence="3">
    <location>
        <begin position="72"/>
        <end position="95"/>
    </location>
</feature>
<evidence type="ECO:0000259" key="4">
    <source>
        <dbReference type="Pfam" id="PF24237"/>
    </source>
</evidence>
<feature type="region of interest" description="Disordered" evidence="3">
    <location>
        <begin position="400"/>
        <end position="445"/>
    </location>
</feature>
<organism evidence="5 6">
    <name type="scientific">Spizellomyces punctatus (strain DAOM BR117)</name>
    <dbReference type="NCBI Taxonomy" id="645134"/>
    <lineage>
        <taxon>Eukaryota</taxon>
        <taxon>Fungi</taxon>
        <taxon>Fungi incertae sedis</taxon>
        <taxon>Chytridiomycota</taxon>
        <taxon>Chytridiomycota incertae sedis</taxon>
        <taxon>Chytridiomycetes</taxon>
        <taxon>Spizellomycetales</taxon>
        <taxon>Spizellomycetaceae</taxon>
        <taxon>Spizellomyces</taxon>
    </lineage>
</organism>
<dbReference type="OMA" id="NGPMFEI"/>
<evidence type="ECO:0000256" key="3">
    <source>
        <dbReference type="SAM" id="MobiDB-lite"/>
    </source>
</evidence>
<keyword evidence="6" id="KW-1185">Reference proteome</keyword>
<dbReference type="RefSeq" id="XP_016607726.1">
    <property type="nucleotide sequence ID" value="XM_016753301.1"/>
</dbReference>
<proteinExistence type="predicted"/>
<dbReference type="STRING" id="645134.A0A0L0HF70"/>
<dbReference type="GO" id="GO:0051726">
    <property type="term" value="P:regulation of cell cycle"/>
    <property type="evidence" value="ECO:0007669"/>
    <property type="project" value="TreeGrafter"/>
</dbReference>
<dbReference type="InterPro" id="IPR003889">
    <property type="entry name" value="FYrich_C"/>
</dbReference>
<dbReference type="SMART" id="SM00541">
    <property type="entry name" value="FYRN"/>
    <property type="match status" value="1"/>
</dbReference>
<dbReference type="PROSITE" id="PS51542">
    <property type="entry name" value="FYRN"/>
    <property type="match status" value="1"/>
</dbReference>
<dbReference type="eggNOG" id="KOG4443">
    <property type="taxonomic scope" value="Eukaryota"/>
</dbReference>
<feature type="compositionally biased region" description="Polar residues" evidence="3">
    <location>
        <begin position="126"/>
        <end position="136"/>
    </location>
</feature>
<dbReference type="Proteomes" id="UP000053201">
    <property type="component" value="Unassembled WGS sequence"/>
</dbReference>
<dbReference type="VEuPathDB" id="FungiDB:SPPG_05066"/>
<name>A0A0L0HF70_SPIPD</name>
<feature type="compositionally biased region" description="Low complexity" evidence="3">
    <location>
        <begin position="337"/>
        <end position="349"/>
    </location>
</feature>
<feature type="compositionally biased region" description="Basic and acidic residues" evidence="3">
    <location>
        <begin position="12"/>
        <end position="23"/>
    </location>
</feature>
<dbReference type="RefSeq" id="XP_016607725.1">
    <property type="nucleotide sequence ID" value="XM_016753300.1"/>
</dbReference>
<feature type="domain" description="INO80 complex subunit E N-terminal" evidence="4">
    <location>
        <begin position="20"/>
        <end position="64"/>
    </location>
</feature>
<dbReference type="PANTHER" id="PTHR22715:SF0">
    <property type="entry name" value="TRANSFORMING GROWTH FACTOR BETA REGULATOR 1"/>
    <property type="match status" value="1"/>
</dbReference>
<protein>
    <recommendedName>
        <fullName evidence="4">INO80 complex subunit E N-terminal domain-containing protein</fullName>
    </recommendedName>
</protein>
<dbReference type="InterPro" id="IPR056515">
    <property type="entry name" value="INO80E_N"/>
</dbReference>
<evidence type="ECO:0000256" key="2">
    <source>
        <dbReference type="ARBA" id="ARBA00023242"/>
    </source>
</evidence>
<dbReference type="OrthoDB" id="285793at2759"/>
<dbReference type="Pfam" id="PF05964">
    <property type="entry name" value="FYRN"/>
    <property type="match status" value="1"/>
</dbReference>
<evidence type="ECO:0000256" key="1">
    <source>
        <dbReference type="ARBA" id="ARBA00004123"/>
    </source>
</evidence>
<feature type="compositionally biased region" description="Basic and acidic residues" evidence="3">
    <location>
        <begin position="53"/>
        <end position="71"/>
    </location>
</feature>
<dbReference type="GO" id="GO:0005634">
    <property type="term" value="C:nucleus"/>
    <property type="evidence" value="ECO:0007669"/>
    <property type="project" value="UniProtKB-SubCell"/>
</dbReference>
<feature type="region of interest" description="Disordered" evidence="3">
    <location>
        <begin position="337"/>
        <end position="383"/>
    </location>
</feature>
<dbReference type="Pfam" id="PF05965">
    <property type="entry name" value="FYRC"/>
    <property type="match status" value="1"/>
</dbReference>
<dbReference type="GeneID" id="27688477"/>
<sequence>MAPSATPKSRKDKSSGPSEEKYKQLKRKLKEVLEEHDRMTSRLKKARTKIMQLKREKELLLDRLERYERPSSSESDTDLTSSSSESESDVSSVPSDESHLSPHGPQRSTVFKSQADYHAVYPPHINIQQLPSSREPTPNKAGAKRARKEPAVKRPPVKAKLRKIQHIPVDDSGKPILPLQVGILTIYNLGEVVYDRKQFHSERYIYPVGYTITRPYASMIDAEKTVTYTCTVTDGVDGPRFHVTPEDAPDKGVTAVTATGAWTSVIRVANAVRKREHSNSASGPDYFGFSHPTVSKLIQDLPNADKCENYVWQRFEEIKGRGTKRVNPKVEKAGLALPSASPLASATPTQHLPNGHLLPAPHTHHTHASSPKASDIPDWSENGSAVIDDEKSALFYPTDTLGTSSVLSDDGVSGIGDIEDDDKGSDVLPPSVDDGEMDLDSEVDV</sequence>
<dbReference type="Gene3D" id="3.30.160.360">
    <property type="match status" value="1"/>
</dbReference>
<dbReference type="EMBL" id="KQ257457">
    <property type="protein sequence ID" value="KNC99685.1"/>
    <property type="molecule type" value="Genomic_DNA"/>
</dbReference>
<feature type="compositionally biased region" description="Acidic residues" evidence="3">
    <location>
        <begin position="433"/>
        <end position="445"/>
    </location>
</feature>
<dbReference type="PANTHER" id="PTHR22715">
    <property type="entry name" value="TRANSFORMING GROWTH FACTOR BETA REGULATED GENE 1"/>
    <property type="match status" value="1"/>
</dbReference>
<gene>
    <name evidence="5" type="ORF">SPPG_05066</name>
</gene>
<dbReference type="Pfam" id="PF24237">
    <property type="entry name" value="INO80E"/>
    <property type="match status" value="1"/>
</dbReference>
<dbReference type="InterPro" id="IPR040092">
    <property type="entry name" value="TBRG1"/>
</dbReference>
<dbReference type="InterPro" id="IPR003888">
    <property type="entry name" value="FYrich_N"/>
</dbReference>
<dbReference type="SMART" id="SM00542">
    <property type="entry name" value="FYRC"/>
    <property type="match status" value="1"/>
</dbReference>
<dbReference type="PROSITE" id="PS51543">
    <property type="entry name" value="FYRC"/>
    <property type="match status" value="1"/>
</dbReference>
<dbReference type="EMBL" id="KQ257457">
    <property type="protein sequence ID" value="KNC99686.1"/>
    <property type="molecule type" value="Genomic_DNA"/>
</dbReference>